<dbReference type="Gene3D" id="1.10.10.10">
    <property type="entry name" value="Winged helix-like DNA-binding domain superfamily/Winged helix DNA-binding domain"/>
    <property type="match status" value="1"/>
</dbReference>
<dbReference type="GeneID" id="23844557"/>
<keyword evidence="4" id="KW-0804">Transcription</keyword>
<dbReference type="RefSeq" id="WP_017459887.1">
    <property type="nucleotide sequence ID" value="NZ_FMUI01000020.1"/>
</dbReference>
<dbReference type="InterPro" id="IPR000847">
    <property type="entry name" value="LysR_HTH_N"/>
</dbReference>
<evidence type="ECO:0000256" key="2">
    <source>
        <dbReference type="ARBA" id="ARBA00023015"/>
    </source>
</evidence>
<dbReference type="Pfam" id="PF03466">
    <property type="entry name" value="LysR_substrate"/>
    <property type="match status" value="1"/>
</dbReference>
<dbReference type="InterPro" id="IPR005119">
    <property type="entry name" value="LysR_subst-bd"/>
</dbReference>
<comment type="caution">
    <text evidence="6">The sequence shown here is derived from an EMBL/GenBank/DDBJ whole genome shotgun (WGS) entry which is preliminary data.</text>
</comment>
<accession>A0A1G4ZAY3</accession>
<dbReference type="PROSITE" id="PS50931">
    <property type="entry name" value="HTH_LYSR"/>
    <property type="match status" value="1"/>
</dbReference>
<dbReference type="GO" id="GO:0003700">
    <property type="term" value="F:DNA-binding transcription factor activity"/>
    <property type="evidence" value="ECO:0007669"/>
    <property type="project" value="InterPro"/>
</dbReference>
<dbReference type="SUPFAM" id="SSF53850">
    <property type="entry name" value="Periplasmic binding protein-like II"/>
    <property type="match status" value="1"/>
</dbReference>
<dbReference type="PANTHER" id="PTHR30346:SF0">
    <property type="entry name" value="HCA OPERON TRANSCRIPTIONAL ACTIVATOR HCAR"/>
    <property type="match status" value="1"/>
</dbReference>
<dbReference type="AlphaFoldDB" id="A0A1G4ZAY3"/>
<evidence type="ECO:0000313" key="7">
    <source>
        <dbReference type="Proteomes" id="UP000183569"/>
    </source>
</evidence>
<evidence type="ECO:0000313" key="6">
    <source>
        <dbReference type="EMBL" id="SCX62826.1"/>
    </source>
</evidence>
<gene>
    <name evidence="6" type="ORF">SAMN02927897_04410</name>
</gene>
<dbReference type="InterPro" id="IPR036390">
    <property type="entry name" value="WH_DNA-bd_sf"/>
</dbReference>
<evidence type="ECO:0000256" key="1">
    <source>
        <dbReference type="ARBA" id="ARBA00009437"/>
    </source>
</evidence>
<dbReference type="PANTHER" id="PTHR30346">
    <property type="entry name" value="TRANSCRIPTIONAL DUAL REGULATOR HCAR-RELATED"/>
    <property type="match status" value="1"/>
</dbReference>
<name>A0A1G4ZAY3_9ENTR</name>
<dbReference type="GO" id="GO:0003677">
    <property type="term" value="F:DNA binding"/>
    <property type="evidence" value="ECO:0007669"/>
    <property type="project" value="UniProtKB-KW"/>
</dbReference>
<feature type="domain" description="HTH lysR-type" evidence="5">
    <location>
        <begin position="9"/>
        <end position="66"/>
    </location>
</feature>
<proteinExistence type="inferred from homology"/>
<dbReference type="InterPro" id="IPR036388">
    <property type="entry name" value="WH-like_DNA-bd_sf"/>
</dbReference>
<protein>
    <submittedName>
        <fullName evidence="6">LysR family transcriptional regulator, malonate utilization transcriptional regulator</fullName>
    </submittedName>
</protein>
<evidence type="ECO:0000256" key="4">
    <source>
        <dbReference type="ARBA" id="ARBA00023163"/>
    </source>
</evidence>
<evidence type="ECO:0000256" key="3">
    <source>
        <dbReference type="ARBA" id="ARBA00023125"/>
    </source>
</evidence>
<organism evidence="6 7">
    <name type="scientific">Kosakonia sacchari</name>
    <dbReference type="NCBI Taxonomy" id="1158459"/>
    <lineage>
        <taxon>Bacteria</taxon>
        <taxon>Pseudomonadati</taxon>
        <taxon>Pseudomonadota</taxon>
        <taxon>Gammaproteobacteria</taxon>
        <taxon>Enterobacterales</taxon>
        <taxon>Enterobacteriaceae</taxon>
        <taxon>Kosakonia</taxon>
    </lineage>
</organism>
<sequence length="314" mass="35219">MNLDITNDITFRKLAIFMAFMEKGNIARAAEALNLSGVSVHRALHTLEENVRCPLFAHKGRNLIPLPAAWTLLEYCQEVTQLMERGLDEARKTAGVGQGRLRVGTLYSLTLETVPRLIMGMKLRRPDLEMDLTMGSNETLLQMLEESRLDAILISISESEIDRNNLEVLPLFHDDIFLAAPASATLETDTLADLRDYRTQKFVSLAEGFATYAGFQEAFHIAGFEPEIVTRVNDIFSMLSLVQAGVGFTLMPGRMKKVYEGSVQMLRLAEPYQMQQLIAIVFSRNRERDPNLLALAAEGRMYARSLQDNITTAS</sequence>
<dbReference type="Proteomes" id="UP000183569">
    <property type="component" value="Unassembled WGS sequence"/>
</dbReference>
<keyword evidence="2" id="KW-0805">Transcription regulation</keyword>
<dbReference type="EMBL" id="FMUI01000020">
    <property type="protein sequence ID" value="SCX62826.1"/>
    <property type="molecule type" value="Genomic_DNA"/>
</dbReference>
<keyword evidence="3" id="KW-0238">DNA-binding</keyword>
<dbReference type="Pfam" id="PF00126">
    <property type="entry name" value="HTH_1"/>
    <property type="match status" value="1"/>
</dbReference>
<reference evidence="6 7" key="1">
    <citation type="submission" date="2016-10" db="EMBL/GenBank/DDBJ databases">
        <authorList>
            <person name="Varghese N."/>
            <person name="Submissions S."/>
        </authorList>
    </citation>
    <scope>NUCLEOTIDE SEQUENCE [LARGE SCALE GENOMIC DNA]</scope>
    <source>
        <strain evidence="6 7">CGMCC 1.12102</strain>
    </source>
</reference>
<comment type="similarity">
    <text evidence="1">Belongs to the LysR transcriptional regulatory family.</text>
</comment>
<dbReference type="Gene3D" id="3.40.190.290">
    <property type="match status" value="1"/>
</dbReference>
<evidence type="ECO:0000259" key="5">
    <source>
        <dbReference type="PROSITE" id="PS50931"/>
    </source>
</evidence>
<dbReference type="SUPFAM" id="SSF46785">
    <property type="entry name" value="Winged helix' DNA-binding domain"/>
    <property type="match status" value="1"/>
</dbReference>
<dbReference type="GO" id="GO:0032993">
    <property type="term" value="C:protein-DNA complex"/>
    <property type="evidence" value="ECO:0007669"/>
    <property type="project" value="TreeGrafter"/>
</dbReference>